<proteinExistence type="predicted"/>
<evidence type="ECO:0000313" key="1">
    <source>
        <dbReference type="EMBL" id="KGN59920.1"/>
    </source>
</evidence>
<reference evidence="1 2" key="1">
    <citation type="journal article" date="2009" name="Nat. Genet.">
        <title>The genome of the cucumber, Cucumis sativus L.</title>
        <authorList>
            <person name="Huang S."/>
            <person name="Li R."/>
            <person name="Zhang Z."/>
            <person name="Li L."/>
            <person name="Gu X."/>
            <person name="Fan W."/>
            <person name="Lucas W.J."/>
            <person name="Wang X."/>
            <person name="Xie B."/>
            <person name="Ni P."/>
            <person name="Ren Y."/>
            <person name="Zhu H."/>
            <person name="Li J."/>
            <person name="Lin K."/>
            <person name="Jin W."/>
            <person name="Fei Z."/>
            <person name="Li G."/>
            <person name="Staub J."/>
            <person name="Kilian A."/>
            <person name="van der Vossen E.A."/>
            <person name="Wu Y."/>
            <person name="Guo J."/>
            <person name="He J."/>
            <person name="Jia Z."/>
            <person name="Ren Y."/>
            <person name="Tian G."/>
            <person name="Lu Y."/>
            <person name="Ruan J."/>
            <person name="Qian W."/>
            <person name="Wang M."/>
            <person name="Huang Q."/>
            <person name="Li B."/>
            <person name="Xuan Z."/>
            <person name="Cao J."/>
            <person name="Asan"/>
            <person name="Wu Z."/>
            <person name="Zhang J."/>
            <person name="Cai Q."/>
            <person name="Bai Y."/>
            <person name="Zhao B."/>
            <person name="Han Y."/>
            <person name="Li Y."/>
            <person name="Li X."/>
            <person name="Wang S."/>
            <person name="Shi Q."/>
            <person name="Liu S."/>
            <person name="Cho W.K."/>
            <person name="Kim J.Y."/>
            <person name="Xu Y."/>
            <person name="Heller-Uszynska K."/>
            <person name="Miao H."/>
            <person name="Cheng Z."/>
            <person name="Zhang S."/>
            <person name="Wu J."/>
            <person name="Yang Y."/>
            <person name="Kang H."/>
            <person name="Li M."/>
            <person name="Liang H."/>
            <person name="Ren X."/>
            <person name="Shi Z."/>
            <person name="Wen M."/>
            <person name="Jian M."/>
            <person name="Yang H."/>
            <person name="Zhang G."/>
            <person name="Yang Z."/>
            <person name="Chen R."/>
            <person name="Liu S."/>
            <person name="Li J."/>
            <person name="Ma L."/>
            <person name="Liu H."/>
            <person name="Zhou Y."/>
            <person name="Zhao J."/>
            <person name="Fang X."/>
            <person name="Li G."/>
            <person name="Fang L."/>
            <person name="Li Y."/>
            <person name="Liu D."/>
            <person name="Zheng H."/>
            <person name="Zhang Y."/>
            <person name="Qin N."/>
            <person name="Li Z."/>
            <person name="Yang G."/>
            <person name="Yang S."/>
            <person name="Bolund L."/>
            <person name="Kristiansen K."/>
            <person name="Zheng H."/>
            <person name="Li S."/>
            <person name="Zhang X."/>
            <person name="Yang H."/>
            <person name="Wang J."/>
            <person name="Sun R."/>
            <person name="Zhang B."/>
            <person name="Jiang S."/>
            <person name="Wang J."/>
            <person name="Du Y."/>
            <person name="Li S."/>
        </authorList>
    </citation>
    <scope>NUCLEOTIDE SEQUENCE [LARGE SCALE GENOMIC DNA]</scope>
    <source>
        <strain evidence="2">cv. 9930</strain>
    </source>
</reference>
<name>A0A0A0LD55_CUCSA</name>
<reference evidence="1 2" key="3">
    <citation type="journal article" date="2010" name="BMC Genomics">
        <title>Transcriptome sequencing and comparative analysis of cucumber flowers with different sex types.</title>
        <authorList>
            <person name="Guo S."/>
            <person name="Zheng Y."/>
            <person name="Joung J.G."/>
            <person name="Liu S."/>
            <person name="Zhang Z."/>
            <person name="Crasta O.R."/>
            <person name="Sobral B.W."/>
            <person name="Xu Y."/>
            <person name="Huang S."/>
            <person name="Fei Z."/>
        </authorList>
    </citation>
    <scope>NUCLEOTIDE SEQUENCE [LARGE SCALE GENOMIC DNA]</scope>
    <source>
        <strain evidence="2">cv. 9930</strain>
    </source>
</reference>
<sequence length="67" mass="7615">MYLARTENGILIPRHQVVANHNRGLISSGSLDEGNTVYLSLSRRQQWVIVGEKTSRSERSKHGLLKR</sequence>
<accession>A0A0A0LD55</accession>
<dbReference type="AlphaFoldDB" id="A0A0A0LD55"/>
<dbReference type="EMBL" id="CM002924">
    <property type="protein sequence ID" value="KGN59920.1"/>
    <property type="molecule type" value="Genomic_DNA"/>
</dbReference>
<dbReference type="Proteomes" id="UP000029981">
    <property type="component" value="Chromosome 3"/>
</dbReference>
<reference evidence="1 2" key="4">
    <citation type="journal article" date="2011" name="BMC Genomics">
        <title>RNA-Seq improves annotation of protein-coding genes in the cucumber genome.</title>
        <authorList>
            <person name="Li Z."/>
            <person name="Zhang Z."/>
            <person name="Yan P."/>
            <person name="Huang S."/>
            <person name="Fei Z."/>
            <person name="Lin K."/>
        </authorList>
    </citation>
    <scope>NUCLEOTIDE SEQUENCE [LARGE SCALE GENOMIC DNA]</scope>
    <source>
        <strain evidence="2">cv. 9930</strain>
    </source>
</reference>
<dbReference type="Gramene" id="KGN59920">
    <property type="protein sequence ID" value="KGN59920"/>
    <property type="gene ID" value="Csa_3G853180"/>
</dbReference>
<organism evidence="1 2">
    <name type="scientific">Cucumis sativus</name>
    <name type="common">Cucumber</name>
    <dbReference type="NCBI Taxonomy" id="3659"/>
    <lineage>
        <taxon>Eukaryota</taxon>
        <taxon>Viridiplantae</taxon>
        <taxon>Streptophyta</taxon>
        <taxon>Embryophyta</taxon>
        <taxon>Tracheophyta</taxon>
        <taxon>Spermatophyta</taxon>
        <taxon>Magnoliopsida</taxon>
        <taxon>eudicotyledons</taxon>
        <taxon>Gunneridae</taxon>
        <taxon>Pentapetalae</taxon>
        <taxon>rosids</taxon>
        <taxon>fabids</taxon>
        <taxon>Cucurbitales</taxon>
        <taxon>Cucurbitaceae</taxon>
        <taxon>Benincaseae</taxon>
        <taxon>Cucumis</taxon>
    </lineage>
</organism>
<protein>
    <submittedName>
        <fullName evidence="1">Uncharacterized protein</fullName>
    </submittedName>
</protein>
<reference evidence="1 2" key="2">
    <citation type="journal article" date="2009" name="PLoS ONE">
        <title>An integrated genetic and cytogenetic map of the cucumber genome.</title>
        <authorList>
            <person name="Ren Y."/>
            <person name="Zhang Z."/>
            <person name="Liu J."/>
            <person name="Staub J.E."/>
            <person name="Han Y."/>
            <person name="Cheng Z."/>
            <person name="Li X."/>
            <person name="Lu J."/>
            <person name="Miao H."/>
            <person name="Kang H."/>
            <person name="Xie B."/>
            <person name="Gu X."/>
            <person name="Wang X."/>
            <person name="Du Y."/>
            <person name="Jin W."/>
            <person name="Huang S."/>
        </authorList>
    </citation>
    <scope>NUCLEOTIDE SEQUENCE [LARGE SCALE GENOMIC DNA]</scope>
    <source>
        <strain evidence="2">cv. 9930</strain>
    </source>
</reference>
<evidence type="ECO:0000313" key="2">
    <source>
        <dbReference type="Proteomes" id="UP000029981"/>
    </source>
</evidence>
<keyword evidence="2" id="KW-1185">Reference proteome</keyword>
<gene>
    <name evidence="1" type="ORF">Csa_3G853180</name>
</gene>